<dbReference type="EMBL" id="JOKQ01000005">
    <property type="protein sequence ID" value="KHN69723.1"/>
    <property type="molecule type" value="Genomic_DNA"/>
</dbReference>
<evidence type="ECO:0000313" key="3">
    <source>
        <dbReference type="Proteomes" id="UP000031056"/>
    </source>
</evidence>
<dbReference type="InParanoid" id="A0A0B2UK67"/>
<feature type="transmembrane region" description="Helical" evidence="1">
    <location>
        <begin position="88"/>
        <end position="111"/>
    </location>
</feature>
<accession>A0A0B2UK67</accession>
<reference evidence="2 3" key="1">
    <citation type="journal article" date="2014" name="MBio">
        <title>The Ordospora colligata genome; evolution of extreme reduction in microsporidia and host-to-parasite horizontal gene transfer.</title>
        <authorList>
            <person name="Pombert J.-F."/>
            <person name="Haag K.L."/>
            <person name="Beidas S."/>
            <person name="Ebert D."/>
            <person name="Keeling P.J."/>
        </authorList>
    </citation>
    <scope>NUCLEOTIDE SEQUENCE [LARGE SCALE GENOMIC DNA]</scope>
    <source>
        <strain evidence="2 3">OC4</strain>
    </source>
</reference>
<keyword evidence="1" id="KW-0812">Transmembrane</keyword>
<evidence type="ECO:0000313" key="2">
    <source>
        <dbReference type="EMBL" id="KHN69723.1"/>
    </source>
</evidence>
<feature type="transmembrane region" description="Helical" evidence="1">
    <location>
        <begin position="117"/>
        <end position="142"/>
    </location>
</feature>
<dbReference type="RefSeq" id="XP_014563765.1">
    <property type="nucleotide sequence ID" value="XM_014708279.1"/>
</dbReference>
<keyword evidence="1" id="KW-1133">Transmembrane helix</keyword>
<dbReference type="GeneID" id="26261785"/>
<protein>
    <submittedName>
        <fullName evidence="2">Uncharacterized protein</fullName>
    </submittedName>
</protein>
<keyword evidence="1" id="KW-0472">Membrane</keyword>
<organism evidence="2 3">
    <name type="scientific">Ordospora colligata OC4</name>
    <dbReference type="NCBI Taxonomy" id="1354746"/>
    <lineage>
        <taxon>Eukaryota</taxon>
        <taxon>Fungi</taxon>
        <taxon>Fungi incertae sedis</taxon>
        <taxon>Microsporidia</taxon>
        <taxon>Ordosporidae</taxon>
        <taxon>Ordospora</taxon>
    </lineage>
</organism>
<dbReference type="AlphaFoldDB" id="A0A0B2UK67"/>
<comment type="caution">
    <text evidence="2">The sequence shown here is derived from an EMBL/GenBank/DDBJ whole genome shotgun (WGS) entry which is preliminary data.</text>
</comment>
<proteinExistence type="predicted"/>
<gene>
    <name evidence="2" type="ORF">M896_051320</name>
</gene>
<name>A0A0B2UK67_9MICR</name>
<evidence type="ECO:0000256" key="1">
    <source>
        <dbReference type="SAM" id="Phobius"/>
    </source>
</evidence>
<dbReference type="Proteomes" id="UP000031056">
    <property type="component" value="Unassembled WGS sequence"/>
</dbReference>
<dbReference type="VEuPathDB" id="MicrosporidiaDB:M896_051320"/>
<sequence length="152" mass="17459">MHLITTFNITAHNITQITLIYYYTILNIKYSHFIIYHLLCHLSMIHCISDVISSSGCSGFKFDSIPFAFLSFCVYTNRFANINIIINILYDAFCLIFFSSMLHSSFVSSYMATFMHIFISISSFILATSTSFITSPLAFFIIMRLFKSSHNS</sequence>
<keyword evidence="3" id="KW-1185">Reference proteome</keyword>
<dbReference type="HOGENOM" id="CLU_1722917_0_0_1"/>